<organism evidence="3 4">
    <name type="scientific">Cinchona calisaya</name>
    <dbReference type="NCBI Taxonomy" id="153742"/>
    <lineage>
        <taxon>Eukaryota</taxon>
        <taxon>Viridiplantae</taxon>
        <taxon>Streptophyta</taxon>
        <taxon>Embryophyta</taxon>
        <taxon>Tracheophyta</taxon>
        <taxon>Spermatophyta</taxon>
        <taxon>Magnoliopsida</taxon>
        <taxon>eudicotyledons</taxon>
        <taxon>Gunneridae</taxon>
        <taxon>Pentapetalae</taxon>
        <taxon>asterids</taxon>
        <taxon>lamiids</taxon>
        <taxon>Gentianales</taxon>
        <taxon>Rubiaceae</taxon>
        <taxon>Cinchonoideae</taxon>
        <taxon>Cinchoneae</taxon>
        <taxon>Cinchona</taxon>
    </lineage>
</organism>
<evidence type="ECO:0000313" key="4">
    <source>
        <dbReference type="Proteomes" id="UP001630127"/>
    </source>
</evidence>
<dbReference type="PROSITE" id="PS50222">
    <property type="entry name" value="EF_HAND_2"/>
    <property type="match status" value="1"/>
</dbReference>
<sequence length="143" mass="16414">MSDLVQGRRNQRLQPRLDLEAPTEIVFLTFYGLNTREKRTQIKECDINLDGKLDHEEFVKFMQQPTKDTFITVSQGLIITLAVAPTVGLATCFIFIALLVACVGRKLFGPSFCLSEMEIWNDIYIYIYIYMGNSTVSFRKPFS</sequence>
<feature type="domain" description="EF-hand" evidence="2">
    <location>
        <begin position="33"/>
        <end position="68"/>
    </location>
</feature>
<dbReference type="InterPro" id="IPR011992">
    <property type="entry name" value="EF-hand-dom_pair"/>
</dbReference>
<keyword evidence="1" id="KW-0812">Transmembrane</keyword>
<evidence type="ECO:0000313" key="3">
    <source>
        <dbReference type="EMBL" id="KAL3537199.1"/>
    </source>
</evidence>
<dbReference type="AlphaFoldDB" id="A0ABD3B224"/>
<keyword evidence="4" id="KW-1185">Reference proteome</keyword>
<accession>A0ABD3B224</accession>
<dbReference type="Proteomes" id="UP001630127">
    <property type="component" value="Unassembled WGS sequence"/>
</dbReference>
<proteinExistence type="predicted"/>
<dbReference type="EMBL" id="JBJUIK010000001">
    <property type="protein sequence ID" value="KAL3537199.1"/>
    <property type="molecule type" value="Genomic_DNA"/>
</dbReference>
<keyword evidence="1" id="KW-1133">Transmembrane helix</keyword>
<evidence type="ECO:0000256" key="1">
    <source>
        <dbReference type="SAM" id="Phobius"/>
    </source>
</evidence>
<protein>
    <recommendedName>
        <fullName evidence="2">EF-hand domain-containing protein</fullName>
    </recommendedName>
</protein>
<gene>
    <name evidence="3" type="ORF">ACH5RR_000565</name>
</gene>
<keyword evidence="1" id="KW-0472">Membrane</keyword>
<evidence type="ECO:0000259" key="2">
    <source>
        <dbReference type="PROSITE" id="PS50222"/>
    </source>
</evidence>
<dbReference type="InterPro" id="IPR002048">
    <property type="entry name" value="EF_hand_dom"/>
</dbReference>
<comment type="caution">
    <text evidence="3">The sequence shown here is derived from an EMBL/GenBank/DDBJ whole genome shotgun (WGS) entry which is preliminary data.</text>
</comment>
<reference evidence="3 4" key="1">
    <citation type="submission" date="2024-11" db="EMBL/GenBank/DDBJ databases">
        <title>A near-complete genome assembly of Cinchona calisaya.</title>
        <authorList>
            <person name="Lian D.C."/>
            <person name="Zhao X.W."/>
            <person name="Wei L."/>
        </authorList>
    </citation>
    <scope>NUCLEOTIDE SEQUENCE [LARGE SCALE GENOMIC DNA]</scope>
    <source>
        <tissue evidence="3">Nenye</tissue>
    </source>
</reference>
<feature type="transmembrane region" description="Helical" evidence="1">
    <location>
        <begin position="77"/>
        <end position="101"/>
    </location>
</feature>
<name>A0ABD3B224_9GENT</name>
<dbReference type="SUPFAM" id="SSF47473">
    <property type="entry name" value="EF-hand"/>
    <property type="match status" value="1"/>
</dbReference>